<proteinExistence type="predicted"/>
<feature type="transmembrane region" description="Helical" evidence="1">
    <location>
        <begin position="47"/>
        <end position="66"/>
    </location>
</feature>
<dbReference type="InterPro" id="IPR055311">
    <property type="entry name" value="PDCT1/2-like"/>
</dbReference>
<evidence type="ECO:0000256" key="1">
    <source>
        <dbReference type="SAM" id="Phobius"/>
    </source>
</evidence>
<dbReference type="EMBL" id="LDAU01000237">
    <property type="protein sequence ID" value="KRW98595.1"/>
    <property type="molecule type" value="Genomic_DNA"/>
</dbReference>
<comment type="caution">
    <text evidence="3">The sequence shown here is derived from an EMBL/GenBank/DDBJ whole genome shotgun (WGS) entry which is preliminary data.</text>
</comment>
<dbReference type="GO" id="GO:0004601">
    <property type="term" value="F:peroxidase activity"/>
    <property type="evidence" value="ECO:0007669"/>
    <property type="project" value="UniProtKB-KW"/>
</dbReference>
<keyword evidence="1" id="KW-0812">Transmembrane</keyword>
<dbReference type="OMA" id="RICNDNI"/>
<evidence type="ECO:0000259" key="2">
    <source>
        <dbReference type="Pfam" id="PF14360"/>
    </source>
</evidence>
<name>A0A0V0Q8L0_PSEPJ</name>
<reference evidence="3 4" key="1">
    <citation type="journal article" date="2015" name="Sci. Rep.">
        <title>Genome of the facultative scuticociliatosis pathogen Pseudocohnilembus persalinus provides insight into its virulence through horizontal gene transfer.</title>
        <authorList>
            <person name="Xiong J."/>
            <person name="Wang G."/>
            <person name="Cheng J."/>
            <person name="Tian M."/>
            <person name="Pan X."/>
            <person name="Warren A."/>
            <person name="Jiang C."/>
            <person name="Yuan D."/>
            <person name="Miao W."/>
        </authorList>
    </citation>
    <scope>NUCLEOTIDE SEQUENCE [LARGE SCALE GENOMIC DNA]</scope>
    <source>
        <strain evidence="3">36N120E</strain>
    </source>
</reference>
<dbReference type="OrthoDB" id="312410at2759"/>
<sequence>MEQQQSQINNQEEQEGFIQDQEFYRNNIVPNQPPQVKEKQRPKFKVWFNWLAAALTGGFLFIFRIVGIPALSVPCLVDRGHELTDQLNRICNDNIDFAHGITLISSLSIDIIVISSVVYWLAKARSLRLPISIALFYVIRTPHLFLYTPKFPQGFFFEYPGFPSLFVPYGRQSDFFFSGHTGFMTLVFLEWRTIGFKKMQYITGILLLYVMFSLIVLRVHYTIDVTTGLLMAHYVYLVVLNYENEINLKALQAQSWIVNRFKKSKKNE</sequence>
<keyword evidence="4" id="KW-1185">Reference proteome</keyword>
<dbReference type="InterPro" id="IPR036938">
    <property type="entry name" value="PAP2/HPO_sf"/>
</dbReference>
<gene>
    <name evidence="3" type="ORF">PPERSA_06399</name>
</gene>
<accession>A0A0V0Q8L0</accession>
<evidence type="ECO:0000313" key="4">
    <source>
        <dbReference type="Proteomes" id="UP000054937"/>
    </source>
</evidence>
<dbReference type="InParanoid" id="A0A0V0Q8L0"/>
<feature type="transmembrane region" description="Helical" evidence="1">
    <location>
        <begin position="97"/>
        <end position="122"/>
    </location>
</feature>
<organism evidence="3 4">
    <name type="scientific">Pseudocohnilembus persalinus</name>
    <name type="common">Ciliate</name>
    <dbReference type="NCBI Taxonomy" id="266149"/>
    <lineage>
        <taxon>Eukaryota</taxon>
        <taxon>Sar</taxon>
        <taxon>Alveolata</taxon>
        <taxon>Ciliophora</taxon>
        <taxon>Intramacronucleata</taxon>
        <taxon>Oligohymenophorea</taxon>
        <taxon>Scuticociliatia</taxon>
        <taxon>Philasterida</taxon>
        <taxon>Pseudocohnilembidae</taxon>
        <taxon>Pseudocohnilembus</taxon>
    </lineage>
</organism>
<dbReference type="PANTHER" id="PTHR34674:SF1">
    <property type="entry name" value="PHOSPHATIDYLCHOLINE:DIACYLGLYCEROL CHOLINEPHOSPHOTRANSFERASE 1-RELATED"/>
    <property type="match status" value="1"/>
</dbReference>
<keyword evidence="3" id="KW-0575">Peroxidase</keyword>
<feature type="transmembrane region" description="Helical" evidence="1">
    <location>
        <begin position="201"/>
        <end position="219"/>
    </location>
</feature>
<feature type="transmembrane region" description="Helical" evidence="1">
    <location>
        <begin position="129"/>
        <end position="149"/>
    </location>
</feature>
<keyword evidence="1" id="KW-1133">Transmembrane helix</keyword>
<dbReference type="SUPFAM" id="SSF48317">
    <property type="entry name" value="Acid phosphatase/Vanadium-dependent haloperoxidase"/>
    <property type="match status" value="1"/>
</dbReference>
<dbReference type="InterPro" id="IPR025749">
    <property type="entry name" value="Sphingomyelin_synth-like_dom"/>
</dbReference>
<keyword evidence="1" id="KW-0472">Membrane</keyword>
<dbReference type="Proteomes" id="UP000054937">
    <property type="component" value="Unassembled WGS sequence"/>
</dbReference>
<dbReference type="AlphaFoldDB" id="A0A0V0Q8L0"/>
<keyword evidence="3" id="KW-0560">Oxidoreductase</keyword>
<dbReference type="Gene3D" id="1.20.144.10">
    <property type="entry name" value="Phosphatidic acid phosphatase type 2/haloperoxidase"/>
    <property type="match status" value="1"/>
</dbReference>
<protein>
    <submittedName>
        <fullName evidence="3">Phosphatidic acid phosphatase type 2/haloperoxidase</fullName>
    </submittedName>
</protein>
<dbReference type="Pfam" id="PF14360">
    <property type="entry name" value="PAP2_C"/>
    <property type="match status" value="1"/>
</dbReference>
<evidence type="ECO:0000313" key="3">
    <source>
        <dbReference type="EMBL" id="KRW98595.1"/>
    </source>
</evidence>
<feature type="domain" description="Sphingomyelin synthase-like" evidence="2">
    <location>
        <begin position="174"/>
        <end position="237"/>
    </location>
</feature>
<dbReference type="PANTHER" id="PTHR34674">
    <property type="entry name" value="PHOSPHATIDYLCHOLINE:DIACYLGLYCEROL CHOLINEPHOSPHOTRANSFERASE 1-RELATED"/>
    <property type="match status" value="1"/>
</dbReference>